<evidence type="ECO:0000259" key="7">
    <source>
        <dbReference type="Pfam" id="PF07669"/>
    </source>
</evidence>
<keyword evidence="2 9" id="KW-0489">Methyltransferase</keyword>
<evidence type="ECO:0000256" key="3">
    <source>
        <dbReference type="ARBA" id="ARBA00022679"/>
    </source>
</evidence>
<keyword evidence="4" id="KW-0949">S-adenosyl-L-methionine</keyword>
<dbReference type="NCBIfam" id="NF033451">
    <property type="entry name" value="BREX_2_MTaseX"/>
    <property type="match status" value="1"/>
</dbReference>
<evidence type="ECO:0000256" key="6">
    <source>
        <dbReference type="SAM" id="MobiDB-lite"/>
    </source>
</evidence>
<evidence type="ECO:0000256" key="4">
    <source>
        <dbReference type="ARBA" id="ARBA00022691"/>
    </source>
</evidence>
<dbReference type="InterPro" id="IPR054277">
    <property type="entry name" value="DUF7008"/>
</dbReference>
<dbReference type="PANTHER" id="PTHR33841:SF1">
    <property type="entry name" value="DNA METHYLTRANSFERASE A"/>
    <property type="match status" value="1"/>
</dbReference>
<dbReference type="InterPro" id="IPR002052">
    <property type="entry name" value="DNA_methylase_N6_adenine_CS"/>
</dbReference>
<reference evidence="9 10" key="1">
    <citation type="submission" date="2019-08" db="EMBL/GenBank/DDBJ databases">
        <title>Actinomadura sp. nov. CYP1-5 isolated from mountain soil.</title>
        <authorList>
            <person name="Songsumanus A."/>
            <person name="Kuncharoen N."/>
            <person name="Kudo T."/>
            <person name="Yuki M."/>
            <person name="Igarashi Y."/>
            <person name="Tanasupawat S."/>
        </authorList>
    </citation>
    <scope>NUCLEOTIDE SEQUENCE [LARGE SCALE GENOMIC DNA]</scope>
    <source>
        <strain evidence="9 10">CYP1-5</strain>
    </source>
</reference>
<dbReference type="EMBL" id="VSRQ01000011">
    <property type="protein sequence ID" value="TYK43414.1"/>
    <property type="molecule type" value="Genomic_DNA"/>
</dbReference>
<dbReference type="GO" id="GO:0003676">
    <property type="term" value="F:nucleic acid binding"/>
    <property type="evidence" value="ECO:0007669"/>
    <property type="project" value="InterPro"/>
</dbReference>
<dbReference type="SUPFAM" id="SSF53335">
    <property type="entry name" value="S-adenosyl-L-methionine-dependent methyltransferases"/>
    <property type="match status" value="1"/>
</dbReference>
<proteinExistence type="predicted"/>
<evidence type="ECO:0000256" key="5">
    <source>
        <dbReference type="ARBA" id="ARBA00047942"/>
    </source>
</evidence>
<evidence type="ECO:0000313" key="9">
    <source>
        <dbReference type="EMBL" id="TYK43414.1"/>
    </source>
</evidence>
<dbReference type="EC" id="2.1.1.72" evidence="1"/>
<organism evidence="9 10">
    <name type="scientific">Actinomadura decatromicini</name>
    <dbReference type="NCBI Taxonomy" id="2604572"/>
    <lineage>
        <taxon>Bacteria</taxon>
        <taxon>Bacillati</taxon>
        <taxon>Actinomycetota</taxon>
        <taxon>Actinomycetes</taxon>
        <taxon>Streptosporangiales</taxon>
        <taxon>Thermomonosporaceae</taxon>
        <taxon>Actinomadura</taxon>
    </lineage>
</organism>
<dbReference type="RefSeq" id="WP_148767663.1">
    <property type="nucleotide sequence ID" value="NZ_VSRQ01000011.1"/>
</dbReference>
<dbReference type="Pfam" id="PF22654">
    <property type="entry name" value="DUF7008"/>
    <property type="match status" value="1"/>
</dbReference>
<dbReference type="InterPro" id="IPR011639">
    <property type="entry name" value="MethylTrfase_TaqI-like_dom"/>
</dbReference>
<feature type="region of interest" description="Disordered" evidence="6">
    <location>
        <begin position="1177"/>
        <end position="1199"/>
    </location>
</feature>
<evidence type="ECO:0000259" key="8">
    <source>
        <dbReference type="Pfam" id="PF22654"/>
    </source>
</evidence>
<keyword evidence="3 9" id="KW-0808">Transferase</keyword>
<comment type="catalytic activity">
    <reaction evidence="5">
        <text>a 2'-deoxyadenosine in DNA + S-adenosyl-L-methionine = an N(6)-methyl-2'-deoxyadenosine in DNA + S-adenosyl-L-homocysteine + H(+)</text>
        <dbReference type="Rhea" id="RHEA:15197"/>
        <dbReference type="Rhea" id="RHEA-COMP:12418"/>
        <dbReference type="Rhea" id="RHEA-COMP:12419"/>
        <dbReference type="ChEBI" id="CHEBI:15378"/>
        <dbReference type="ChEBI" id="CHEBI:57856"/>
        <dbReference type="ChEBI" id="CHEBI:59789"/>
        <dbReference type="ChEBI" id="CHEBI:90615"/>
        <dbReference type="ChEBI" id="CHEBI:90616"/>
        <dbReference type="EC" id="2.1.1.72"/>
    </reaction>
</comment>
<protein>
    <recommendedName>
        <fullName evidence="1">site-specific DNA-methyltransferase (adenine-specific)</fullName>
        <ecNumber evidence="1">2.1.1.72</ecNumber>
    </recommendedName>
</protein>
<evidence type="ECO:0000256" key="2">
    <source>
        <dbReference type="ARBA" id="ARBA00022603"/>
    </source>
</evidence>
<dbReference type="Pfam" id="PF07669">
    <property type="entry name" value="Eco57I"/>
    <property type="match status" value="1"/>
</dbReference>
<dbReference type="Gene3D" id="3.40.50.150">
    <property type="entry name" value="Vaccinia Virus protein VP39"/>
    <property type="match status" value="1"/>
</dbReference>
<evidence type="ECO:0000313" key="10">
    <source>
        <dbReference type="Proteomes" id="UP000323505"/>
    </source>
</evidence>
<feature type="domain" description="Type II methyltransferase M.TaqI-like" evidence="7">
    <location>
        <begin position="275"/>
        <end position="462"/>
    </location>
</feature>
<dbReference type="PROSITE" id="PS00092">
    <property type="entry name" value="N6_MTASE"/>
    <property type="match status" value="1"/>
</dbReference>
<name>A0A5D3F5Y7_9ACTN</name>
<dbReference type="GO" id="GO:0006304">
    <property type="term" value="P:DNA modification"/>
    <property type="evidence" value="ECO:0007669"/>
    <property type="project" value="InterPro"/>
</dbReference>
<dbReference type="PRINTS" id="PR00507">
    <property type="entry name" value="N12N6MTFRASE"/>
</dbReference>
<dbReference type="PANTHER" id="PTHR33841">
    <property type="entry name" value="DNA METHYLTRANSFERASE YEEA-RELATED"/>
    <property type="match status" value="1"/>
</dbReference>
<dbReference type="GO" id="GO:0009007">
    <property type="term" value="F:site-specific DNA-methyltransferase (adenine-specific) activity"/>
    <property type="evidence" value="ECO:0007669"/>
    <property type="project" value="UniProtKB-EC"/>
</dbReference>
<keyword evidence="10" id="KW-1185">Reference proteome</keyword>
<comment type="caution">
    <text evidence="9">The sequence shown here is derived from an EMBL/GenBank/DDBJ whole genome shotgun (WGS) entry which is preliminary data.</text>
</comment>
<dbReference type="InterPro" id="IPR050953">
    <property type="entry name" value="N4_N6_ade-DNA_methylase"/>
</dbReference>
<accession>A0A5D3F5Y7</accession>
<dbReference type="InterPro" id="IPR029063">
    <property type="entry name" value="SAM-dependent_MTases_sf"/>
</dbReference>
<sequence>MIDRKSLLTDLKKQVGALEKDLREHEVDDKETHARLYSEWQKARTASRIAATYESWLDDRVTQSAVAWILGTVFLRFCEDNGLIEMPFLAGPDDRLNLAQERQADYIRQNPHDTDRDWILAGFKEMSRSPVAAGLFDKAHNPMWQIEIPHHAAKALLAFWRRRDENGETVHDFTDPDWDTRFLGDLYQDLSEHAKKTYALLQTPEFVEEFILDYTLTPAIDEFGLDGLRLIDPTCGSGHFLLGAFHRILNKWRDAEPAIASTNIWELIRRTLLSVHGVDKNPFATNIARFRLLAATMKAGEVSTLASAPDFPIIVATGDSLLHGRGAPGIQQDLLSEAEPHTYATEDIYEFISSENDVRKNVVDLLGAGSYHVVVGNPPYITVKDKQENENYRVAYGSCSGKYALSVPFVERFFQLTCRGRGGNSSSGFVGQLTANSFMKREFGRKLVEEYLPTVELTYLVDTSGAYIPGHGTPTVILIGRRQWGRSAAVVRAVLGIRGEPSQPEDPSNSFVWRAIVEQVAIPGSESEWVSVEDLPREKLARHPWSLSGGGASQLMANLESRPHKLKNMKADIGMSVLTLEDDVYVLSASAALRKNFLEECTQIVVGDNVRDYRIGGLDCSIMPYRESGERRHVSKKVMRHFWPWRTKLKNRIYFGNTPEQRGLRWFDLGMYFPARHKSALSIVFAFVATHNHFALDFGGKVFNRTAPVIKLPSGSTEDEHAEVIGVLNSSTACFWLKQVAHDRGNGGYGGGIASEEWERFYEFTATKLFEFPLPEQLPLQRGRELAKLARSLESASLWRRFDEPPSREILEDLAKRWHSIRGRMIAEQEELDWQVYSLYGLLEEELTAPPDRVPEIRFGERAFEIAIARGFRDGRATTQWFNRHEAMSVAELPDEWPEEYKRVVERRIEIIENRRDIALIERPEFKRRWAAEPWERQKKSALRNWLLDRSERRSLWLVDDDQGVEQPRVMTAHQLADQLRRDEDFVSVARLYEGEDVELAEVVTGLIQDEHVPHLAVLRYKDPAGLRKRAQWDNVWKQQREEDRTGKKLDISLPPKYTQADFLKASYWRNRGKLDVPKERFISYPGSGPDGDSSILLGWAGWDHREQAQALMMLIEERATQDGWDAARLTPLLAGLAEVLPWVRQWHGEVDPAFGQSPADAYTVYLEDKQREYGISDEDLKNWRPEKPKRGGGRKASS</sequence>
<dbReference type="GO" id="GO:0032259">
    <property type="term" value="P:methylation"/>
    <property type="evidence" value="ECO:0007669"/>
    <property type="project" value="UniProtKB-KW"/>
</dbReference>
<evidence type="ECO:0000256" key="1">
    <source>
        <dbReference type="ARBA" id="ARBA00011900"/>
    </source>
</evidence>
<feature type="compositionally biased region" description="Basic and acidic residues" evidence="6">
    <location>
        <begin position="1177"/>
        <end position="1190"/>
    </location>
</feature>
<dbReference type="AlphaFoldDB" id="A0A5D3F5Y7"/>
<dbReference type="Proteomes" id="UP000323505">
    <property type="component" value="Unassembled WGS sequence"/>
</dbReference>
<gene>
    <name evidence="9" type="primary">pglX</name>
    <name evidence="9" type="ORF">FXF68_38000</name>
</gene>
<feature type="domain" description="DUF7008" evidence="8">
    <location>
        <begin position="825"/>
        <end position="1194"/>
    </location>
</feature>